<feature type="domain" description="Glyoxalase-like" evidence="1">
    <location>
        <begin position="12"/>
        <end position="66"/>
    </location>
</feature>
<evidence type="ECO:0000259" key="1">
    <source>
        <dbReference type="Pfam" id="PF12681"/>
    </source>
</evidence>
<dbReference type="Proteomes" id="UP001230915">
    <property type="component" value="Unassembled WGS sequence"/>
</dbReference>
<protein>
    <recommendedName>
        <fullName evidence="1">Glyoxalase-like domain-containing protein</fullName>
    </recommendedName>
</protein>
<accession>A0ABU1A5T9</accession>
<evidence type="ECO:0000313" key="2">
    <source>
        <dbReference type="EMBL" id="MDQ7918384.1"/>
    </source>
</evidence>
<reference evidence="2 3" key="1">
    <citation type="submission" date="2023-08" db="EMBL/GenBank/DDBJ databases">
        <title>Mesonia sp. MT50, isolated from deep-sea sediment of the Mariana Trench.</title>
        <authorList>
            <person name="Fu H."/>
        </authorList>
    </citation>
    <scope>NUCLEOTIDE SEQUENCE [LARGE SCALE GENOMIC DNA]</scope>
    <source>
        <strain evidence="2 3">MT50</strain>
    </source>
</reference>
<dbReference type="Pfam" id="PF12681">
    <property type="entry name" value="Glyoxalase_2"/>
    <property type="match status" value="1"/>
</dbReference>
<sequence length="69" mass="7841">MKQVKNSGKPFGIELAFTSENVEKDFQNAIKARATEFESLTQKPWGQKVGYLLDNNDFLIEICSPMKSE</sequence>
<dbReference type="SUPFAM" id="SSF54593">
    <property type="entry name" value="Glyoxalase/Bleomycin resistance protein/Dihydroxybiphenyl dioxygenase"/>
    <property type="match status" value="1"/>
</dbReference>
<dbReference type="InterPro" id="IPR025870">
    <property type="entry name" value="Glyoxalase-like_dom"/>
</dbReference>
<dbReference type="InterPro" id="IPR029068">
    <property type="entry name" value="Glyas_Bleomycin-R_OHBP_Dase"/>
</dbReference>
<evidence type="ECO:0000313" key="3">
    <source>
        <dbReference type="Proteomes" id="UP001230915"/>
    </source>
</evidence>
<organism evidence="2 3">
    <name type="scientific">Mesonia profundi</name>
    <dbReference type="NCBI Taxonomy" id="3070998"/>
    <lineage>
        <taxon>Bacteria</taxon>
        <taxon>Pseudomonadati</taxon>
        <taxon>Bacteroidota</taxon>
        <taxon>Flavobacteriia</taxon>
        <taxon>Flavobacteriales</taxon>
        <taxon>Flavobacteriaceae</taxon>
        <taxon>Mesonia</taxon>
    </lineage>
</organism>
<dbReference type="RefSeq" id="WP_308865379.1">
    <property type="nucleotide sequence ID" value="NZ_JAVHUL010000041.1"/>
</dbReference>
<dbReference type="EMBL" id="JAVHUL010000041">
    <property type="protein sequence ID" value="MDQ7918384.1"/>
    <property type="molecule type" value="Genomic_DNA"/>
</dbReference>
<name>A0ABU1A5T9_9FLAO</name>
<proteinExistence type="predicted"/>
<comment type="caution">
    <text evidence="2">The sequence shown here is derived from an EMBL/GenBank/DDBJ whole genome shotgun (WGS) entry which is preliminary data.</text>
</comment>
<gene>
    <name evidence="2" type="ORF">RBU60_12440</name>
</gene>
<keyword evidence="3" id="KW-1185">Reference proteome</keyword>
<dbReference type="Gene3D" id="3.10.180.10">
    <property type="entry name" value="2,3-Dihydroxybiphenyl 1,2-Dioxygenase, domain 1"/>
    <property type="match status" value="1"/>
</dbReference>